<evidence type="ECO:0000256" key="1">
    <source>
        <dbReference type="ARBA" id="ARBA00009437"/>
    </source>
</evidence>
<organism evidence="7 8">
    <name type="scientific">Nakamurella aerolata</name>
    <dbReference type="NCBI Taxonomy" id="1656892"/>
    <lineage>
        <taxon>Bacteria</taxon>
        <taxon>Bacillati</taxon>
        <taxon>Actinomycetota</taxon>
        <taxon>Actinomycetes</taxon>
        <taxon>Nakamurellales</taxon>
        <taxon>Nakamurellaceae</taxon>
        <taxon>Nakamurella</taxon>
    </lineage>
</organism>
<dbReference type="RefSeq" id="WP_171199798.1">
    <property type="nucleotide sequence ID" value="NZ_JABEND010000005.1"/>
</dbReference>
<dbReference type="Proteomes" id="UP000562984">
    <property type="component" value="Unassembled WGS sequence"/>
</dbReference>
<keyword evidence="4" id="KW-0804">Transcription</keyword>
<dbReference type="AlphaFoldDB" id="A0A849AC94"/>
<feature type="compositionally biased region" description="Low complexity" evidence="5">
    <location>
        <begin position="67"/>
        <end position="86"/>
    </location>
</feature>
<protein>
    <submittedName>
        <fullName evidence="7">LysR family transcriptional regulator</fullName>
    </submittedName>
</protein>
<dbReference type="InterPro" id="IPR036390">
    <property type="entry name" value="WH_DNA-bd_sf"/>
</dbReference>
<evidence type="ECO:0000256" key="5">
    <source>
        <dbReference type="SAM" id="MobiDB-lite"/>
    </source>
</evidence>
<comment type="caution">
    <text evidence="7">The sequence shown here is derived from an EMBL/GenBank/DDBJ whole genome shotgun (WGS) entry which is preliminary data.</text>
</comment>
<dbReference type="EMBL" id="JABEND010000005">
    <property type="protein sequence ID" value="NNG36110.1"/>
    <property type="molecule type" value="Genomic_DNA"/>
</dbReference>
<evidence type="ECO:0000259" key="6">
    <source>
        <dbReference type="PROSITE" id="PS50931"/>
    </source>
</evidence>
<dbReference type="GO" id="GO:0003700">
    <property type="term" value="F:DNA-binding transcription factor activity"/>
    <property type="evidence" value="ECO:0007669"/>
    <property type="project" value="InterPro"/>
</dbReference>
<evidence type="ECO:0000256" key="3">
    <source>
        <dbReference type="ARBA" id="ARBA00023125"/>
    </source>
</evidence>
<dbReference type="PANTHER" id="PTHR30346:SF0">
    <property type="entry name" value="HCA OPERON TRANSCRIPTIONAL ACTIVATOR HCAR"/>
    <property type="match status" value="1"/>
</dbReference>
<evidence type="ECO:0000256" key="4">
    <source>
        <dbReference type="ARBA" id="ARBA00023163"/>
    </source>
</evidence>
<dbReference type="Pfam" id="PF00126">
    <property type="entry name" value="HTH_1"/>
    <property type="match status" value="1"/>
</dbReference>
<dbReference type="SUPFAM" id="SSF46785">
    <property type="entry name" value="Winged helix' DNA-binding domain"/>
    <property type="match status" value="1"/>
</dbReference>
<dbReference type="GO" id="GO:0003677">
    <property type="term" value="F:DNA binding"/>
    <property type="evidence" value="ECO:0007669"/>
    <property type="project" value="UniProtKB-KW"/>
</dbReference>
<dbReference type="PANTHER" id="PTHR30346">
    <property type="entry name" value="TRANSCRIPTIONAL DUAL REGULATOR HCAR-RELATED"/>
    <property type="match status" value="1"/>
</dbReference>
<feature type="domain" description="HTH lysR-type" evidence="6">
    <location>
        <begin position="1"/>
        <end position="39"/>
    </location>
</feature>
<evidence type="ECO:0000313" key="8">
    <source>
        <dbReference type="Proteomes" id="UP000562984"/>
    </source>
</evidence>
<dbReference type="InterPro" id="IPR005119">
    <property type="entry name" value="LysR_subst-bd"/>
</dbReference>
<keyword evidence="3" id="KW-0238">DNA-binding</keyword>
<dbReference type="InterPro" id="IPR000847">
    <property type="entry name" value="LysR_HTH_N"/>
</dbReference>
<sequence>MDTALLRAFVAVAESLDISRAAQELGVSPETVRRQLVQLQAGLCSRVVIPASGPGARASGNGVVAAPAGTTDPAGTAGAASTADAADPADDDDGGLLDGPVQLTTAGRDLIPLARQVLDGIDRIGGTDNTRRALVIDLMDEHAALLPRARRAGDEVSFATRVVFRPPRLTALASVLDGVADVAFGRPAPPESDAAQGVPVLAEQVQLLVPAGHPLDAPGPVTAADVAEHRLRFPLTAAPVDWASWLAAASAELGWQFDDADAGLGFAHWLRSTARPGGAATLIGAGMPLPESETATLRRRPVIDPTPVFWWWATWNPCVPAATVHALVERVTGEEAVPADPDAVWLPPQDRARLADLQQQREPAGRGSSGMNGDLL</sequence>
<keyword evidence="8" id="KW-1185">Reference proteome</keyword>
<dbReference type="InterPro" id="IPR036388">
    <property type="entry name" value="WH-like_DNA-bd_sf"/>
</dbReference>
<evidence type="ECO:0000256" key="2">
    <source>
        <dbReference type="ARBA" id="ARBA00023015"/>
    </source>
</evidence>
<reference evidence="7 8" key="1">
    <citation type="submission" date="2020-05" db="EMBL/GenBank/DDBJ databases">
        <title>Nakamurella sp. DB0629 isolated from air conditioner.</title>
        <authorList>
            <person name="Kim D.H."/>
            <person name="Kim D.-U."/>
        </authorList>
    </citation>
    <scope>NUCLEOTIDE SEQUENCE [LARGE SCALE GENOMIC DNA]</scope>
    <source>
        <strain evidence="7 8">DB0629</strain>
    </source>
</reference>
<gene>
    <name evidence="7" type="ORF">HKD39_10360</name>
</gene>
<dbReference type="PROSITE" id="PS50931">
    <property type="entry name" value="HTH_LYSR"/>
    <property type="match status" value="1"/>
</dbReference>
<proteinExistence type="inferred from homology"/>
<dbReference type="SUPFAM" id="SSF53850">
    <property type="entry name" value="Periplasmic binding protein-like II"/>
    <property type="match status" value="1"/>
</dbReference>
<name>A0A849AC94_9ACTN</name>
<feature type="region of interest" description="Disordered" evidence="5">
    <location>
        <begin position="67"/>
        <end position="97"/>
    </location>
</feature>
<dbReference type="Gene3D" id="3.40.190.10">
    <property type="entry name" value="Periplasmic binding protein-like II"/>
    <property type="match status" value="2"/>
</dbReference>
<evidence type="ECO:0000313" key="7">
    <source>
        <dbReference type="EMBL" id="NNG36110.1"/>
    </source>
</evidence>
<dbReference type="Gene3D" id="1.10.10.10">
    <property type="entry name" value="Winged helix-like DNA-binding domain superfamily/Winged helix DNA-binding domain"/>
    <property type="match status" value="1"/>
</dbReference>
<accession>A0A849AC94</accession>
<dbReference type="GO" id="GO:0032993">
    <property type="term" value="C:protein-DNA complex"/>
    <property type="evidence" value="ECO:0007669"/>
    <property type="project" value="TreeGrafter"/>
</dbReference>
<comment type="similarity">
    <text evidence="1">Belongs to the LysR transcriptional regulatory family.</text>
</comment>
<dbReference type="Pfam" id="PF03466">
    <property type="entry name" value="LysR_substrate"/>
    <property type="match status" value="1"/>
</dbReference>
<keyword evidence="2" id="KW-0805">Transcription regulation</keyword>